<reference evidence="2 3" key="1">
    <citation type="submission" date="2021-03" db="EMBL/GenBank/DDBJ databases">
        <title>Genomic Encyclopedia of Type Strains, Phase IV (KMG-IV): sequencing the most valuable type-strain genomes for metagenomic binning, comparative biology and taxonomic classification.</title>
        <authorList>
            <person name="Goeker M."/>
        </authorList>
    </citation>
    <scope>NUCLEOTIDE SEQUENCE [LARGE SCALE GENOMIC DNA]</scope>
    <source>
        <strain evidence="2 3">DSM 21600</strain>
    </source>
</reference>
<evidence type="ECO:0000313" key="3">
    <source>
        <dbReference type="Proteomes" id="UP000759443"/>
    </source>
</evidence>
<dbReference type="CDD" id="cd00198">
    <property type="entry name" value="vWFA"/>
    <property type="match status" value="1"/>
</dbReference>
<proteinExistence type="predicted"/>
<evidence type="ECO:0000259" key="1">
    <source>
        <dbReference type="PROSITE" id="PS50234"/>
    </source>
</evidence>
<dbReference type="Pfam" id="PF00092">
    <property type="entry name" value="VWA"/>
    <property type="match status" value="1"/>
</dbReference>
<protein>
    <submittedName>
        <fullName evidence="2">Flp pilus assembly protein TadG</fullName>
    </submittedName>
</protein>
<dbReference type="SMART" id="SM00327">
    <property type="entry name" value="VWA"/>
    <property type="match status" value="1"/>
</dbReference>
<sequence>MDLTRMVQIRSELQNAADSAALAAASAMASKGMSEEDAIQLAKKFLASQMANLYTGAELSAEEQAEMQKNMQDDTAVIANKTVKDGNAAFDVTVQAGYNLALNPMTQLLGWKTASLAASSSAKSTAETQNAISMYLVLDKSGSMAWRTDTINTAQSKCINWTAQNWGNSKTKATSPCYVTKIATLQVATESLMNQLKIVDPDSKFVRTAAVSYNGDVQPESDFAWGTSKALSYVKALDAEGSTASTKAVKLAYTTLVSQQEDQAHKAKNGQVPDKFILFMTDGDNNSSSDNTATLKWCDDAKKQNITVYTVAFMAPSGGKALLSACASSSKNYYDAQDADQLIAAFAKIGEEAAAAGTRLTN</sequence>
<feature type="domain" description="VWFA" evidence="1">
    <location>
        <begin position="133"/>
        <end position="349"/>
    </location>
</feature>
<dbReference type="SUPFAM" id="SSF53300">
    <property type="entry name" value="vWA-like"/>
    <property type="match status" value="1"/>
</dbReference>
<dbReference type="Pfam" id="PF13400">
    <property type="entry name" value="Tad"/>
    <property type="match status" value="1"/>
</dbReference>
<comment type="caution">
    <text evidence="2">The sequence shown here is derived from an EMBL/GenBank/DDBJ whole genome shotgun (WGS) entry which is preliminary data.</text>
</comment>
<dbReference type="InterPro" id="IPR002035">
    <property type="entry name" value="VWF_A"/>
</dbReference>
<name>A0ABS4DTC6_9HYPH</name>
<organism evidence="2 3">
    <name type="scientific">Rhizobium halophytocola</name>
    <dbReference type="NCBI Taxonomy" id="735519"/>
    <lineage>
        <taxon>Bacteria</taxon>
        <taxon>Pseudomonadati</taxon>
        <taxon>Pseudomonadota</taxon>
        <taxon>Alphaproteobacteria</taxon>
        <taxon>Hyphomicrobiales</taxon>
        <taxon>Rhizobiaceae</taxon>
        <taxon>Rhizobium/Agrobacterium group</taxon>
        <taxon>Rhizobium</taxon>
    </lineage>
</organism>
<keyword evidence="3" id="KW-1185">Reference proteome</keyword>
<dbReference type="InterPro" id="IPR028087">
    <property type="entry name" value="Tad_N"/>
</dbReference>
<dbReference type="InterPro" id="IPR036465">
    <property type="entry name" value="vWFA_dom_sf"/>
</dbReference>
<evidence type="ECO:0000313" key="2">
    <source>
        <dbReference type="EMBL" id="MBP1848952.1"/>
    </source>
</evidence>
<dbReference type="Proteomes" id="UP000759443">
    <property type="component" value="Unassembled WGS sequence"/>
</dbReference>
<dbReference type="Gene3D" id="3.40.50.410">
    <property type="entry name" value="von Willebrand factor, type A domain"/>
    <property type="match status" value="1"/>
</dbReference>
<dbReference type="EMBL" id="JAGGJU010000001">
    <property type="protein sequence ID" value="MBP1848952.1"/>
    <property type="molecule type" value="Genomic_DNA"/>
</dbReference>
<accession>A0ABS4DTC6</accession>
<gene>
    <name evidence="2" type="ORF">J2Z17_000369</name>
</gene>
<dbReference type="PROSITE" id="PS50234">
    <property type="entry name" value="VWFA"/>
    <property type="match status" value="1"/>
</dbReference>